<keyword evidence="2 3" id="KW-0694">RNA-binding</keyword>
<feature type="compositionally biased region" description="Acidic residues" evidence="4">
    <location>
        <begin position="201"/>
        <end position="227"/>
    </location>
</feature>
<dbReference type="PROSITE" id="PS50102">
    <property type="entry name" value="RRM"/>
    <property type="match status" value="3"/>
</dbReference>
<dbReference type="Pfam" id="PF00076">
    <property type="entry name" value="RRM_1"/>
    <property type="match status" value="3"/>
</dbReference>
<feature type="compositionally biased region" description="Low complexity" evidence="4">
    <location>
        <begin position="90"/>
        <end position="99"/>
    </location>
</feature>
<feature type="region of interest" description="Disordered" evidence="4">
    <location>
        <begin position="1"/>
        <end position="248"/>
    </location>
</feature>
<dbReference type="SMART" id="SM00360">
    <property type="entry name" value="RRM"/>
    <property type="match status" value="3"/>
</dbReference>
<dbReference type="PANTHER" id="PTHR23236:SF119">
    <property type="entry name" value="NUCLEAR RNA-BINDING PROTEIN SART-3"/>
    <property type="match status" value="1"/>
</dbReference>
<dbReference type="Gene3D" id="3.30.70.330">
    <property type="match status" value="3"/>
</dbReference>
<feature type="region of interest" description="Disordered" evidence="4">
    <location>
        <begin position="515"/>
        <end position="601"/>
    </location>
</feature>
<comment type="caution">
    <text evidence="6">The sequence shown here is derived from an EMBL/GenBank/DDBJ whole genome shotgun (WGS) entry which is preliminary data.</text>
</comment>
<feature type="domain" description="RRM" evidence="5">
    <location>
        <begin position="251"/>
        <end position="323"/>
    </location>
</feature>
<keyword evidence="7" id="KW-1185">Reference proteome</keyword>
<feature type="compositionally biased region" description="Low complexity" evidence="4">
    <location>
        <begin position="178"/>
        <end position="200"/>
    </location>
</feature>
<dbReference type="Proteomes" id="UP001634394">
    <property type="component" value="Unassembled WGS sequence"/>
</dbReference>
<feature type="compositionally biased region" description="Acidic residues" evidence="4">
    <location>
        <begin position="70"/>
        <end position="82"/>
    </location>
</feature>
<dbReference type="EMBL" id="JBJQND010000005">
    <property type="protein sequence ID" value="KAL3877017.1"/>
    <property type="molecule type" value="Genomic_DNA"/>
</dbReference>
<protein>
    <recommendedName>
        <fullName evidence="5">RRM domain-containing protein</fullName>
    </recommendedName>
</protein>
<sequence>MPPKIGKKGKGGPQNASGTKGKATKAVPMDASDSEEESSDLGSSEEDEAPPVVKAAVKKAQAPVKKQEPSDDDSEDDSEESDEGKTPVSVVKAAKNNVAESDKDDSEEEEEEEKPVAGQKRKLPQLNVQPPKKAPKGNNKQKPEKDSEDEEDSEEEEESEESEASDDEPVVDQKKQKQFQQAQKNKANVNGKKSQKAAAAEESDEDDEDSDEESGEEESDEEEEEVEEKTNGKKKNKESVKASNDVPDDVVTIFCGNLKDDCGPKDLKKLFKKKGIEVIDARKPVGKRFGYVDLANASDLQTALALDQTSFQDQVIKVEQAKKRPDMTGASKTPNAAKDKSQKDDKDCTLFVKNLAESVTEKTVREFFPDAVELRMPKTPDGSHKGFAYIQFKDASVVEKMMNKHQGAELEGQALYLDYVGQKSSFKSPVANKSSGEPGKSKVLFVKNLSYSVTDEKLMDTFEGAVSARIPTFPDTGKPKGFAFIDFETAEAAQEAYDKCQGQDLEGREMKVDFALDKGDRGRSPGGGNFGGRGRGGGGGRGNFRGGRGGRGGGGNWDRGGRGGRGGGRGGGDRGFGDKRRSFDNSGSAKNKKVKLDSDSD</sequence>
<dbReference type="AlphaFoldDB" id="A0ABD3WT97"/>
<feature type="domain" description="RRM" evidence="5">
    <location>
        <begin position="348"/>
        <end position="422"/>
    </location>
</feature>
<feature type="compositionally biased region" description="Acidic residues" evidence="4">
    <location>
        <begin position="146"/>
        <end position="170"/>
    </location>
</feature>
<feature type="compositionally biased region" description="Low complexity" evidence="4">
    <location>
        <begin position="50"/>
        <end position="64"/>
    </location>
</feature>
<feature type="region of interest" description="Disordered" evidence="4">
    <location>
        <begin position="322"/>
        <end position="343"/>
    </location>
</feature>
<feature type="compositionally biased region" description="Gly residues" evidence="4">
    <location>
        <begin position="524"/>
        <end position="570"/>
    </location>
</feature>
<feature type="compositionally biased region" description="Acidic residues" evidence="4">
    <location>
        <begin position="32"/>
        <end position="49"/>
    </location>
</feature>
<proteinExistence type="predicted"/>
<dbReference type="InterPro" id="IPR000504">
    <property type="entry name" value="RRM_dom"/>
</dbReference>
<keyword evidence="1" id="KW-0677">Repeat</keyword>
<feature type="domain" description="RRM" evidence="5">
    <location>
        <begin position="442"/>
        <end position="517"/>
    </location>
</feature>
<gene>
    <name evidence="6" type="ORF">ACJMK2_034773</name>
</gene>
<evidence type="ECO:0000256" key="3">
    <source>
        <dbReference type="PROSITE-ProRule" id="PRU00176"/>
    </source>
</evidence>
<feature type="compositionally biased region" description="Basic residues" evidence="4">
    <location>
        <begin position="1"/>
        <end position="10"/>
    </location>
</feature>
<dbReference type="PANTHER" id="PTHR23236">
    <property type="entry name" value="EUKARYOTIC TRANSLATION INITIATION FACTOR 4B/4H"/>
    <property type="match status" value="1"/>
</dbReference>
<dbReference type="InterPro" id="IPR012677">
    <property type="entry name" value="Nucleotide-bd_a/b_plait_sf"/>
</dbReference>
<evidence type="ECO:0000256" key="4">
    <source>
        <dbReference type="SAM" id="MobiDB-lite"/>
    </source>
</evidence>
<reference evidence="6 7" key="1">
    <citation type="submission" date="2024-11" db="EMBL/GenBank/DDBJ databases">
        <title>Chromosome-level genome assembly of the freshwater bivalve Anodonta woodiana.</title>
        <authorList>
            <person name="Chen X."/>
        </authorList>
    </citation>
    <scope>NUCLEOTIDE SEQUENCE [LARGE SCALE GENOMIC DNA]</scope>
    <source>
        <strain evidence="6">MN2024</strain>
        <tissue evidence="6">Gills</tissue>
    </source>
</reference>
<evidence type="ECO:0000256" key="1">
    <source>
        <dbReference type="ARBA" id="ARBA00022737"/>
    </source>
</evidence>
<dbReference type="GO" id="GO:0003723">
    <property type="term" value="F:RNA binding"/>
    <property type="evidence" value="ECO:0007669"/>
    <property type="project" value="UniProtKB-UniRule"/>
</dbReference>
<evidence type="ECO:0000313" key="7">
    <source>
        <dbReference type="Proteomes" id="UP001634394"/>
    </source>
</evidence>
<feature type="compositionally biased region" description="Basic and acidic residues" evidence="4">
    <location>
        <begin position="571"/>
        <end position="583"/>
    </location>
</feature>
<organism evidence="6 7">
    <name type="scientific">Sinanodonta woodiana</name>
    <name type="common">Chinese pond mussel</name>
    <name type="synonym">Anodonta woodiana</name>
    <dbReference type="NCBI Taxonomy" id="1069815"/>
    <lineage>
        <taxon>Eukaryota</taxon>
        <taxon>Metazoa</taxon>
        <taxon>Spiralia</taxon>
        <taxon>Lophotrochozoa</taxon>
        <taxon>Mollusca</taxon>
        <taxon>Bivalvia</taxon>
        <taxon>Autobranchia</taxon>
        <taxon>Heteroconchia</taxon>
        <taxon>Palaeoheterodonta</taxon>
        <taxon>Unionida</taxon>
        <taxon>Unionoidea</taxon>
        <taxon>Unionidae</taxon>
        <taxon>Unioninae</taxon>
        <taxon>Sinanodonta</taxon>
    </lineage>
</organism>
<evidence type="ECO:0000313" key="6">
    <source>
        <dbReference type="EMBL" id="KAL3877017.1"/>
    </source>
</evidence>
<dbReference type="SUPFAM" id="SSF54928">
    <property type="entry name" value="RNA-binding domain, RBD"/>
    <property type="match status" value="3"/>
</dbReference>
<accession>A0ABD3WT97</accession>
<feature type="compositionally biased region" description="Acidic residues" evidence="4">
    <location>
        <begin position="102"/>
        <end position="113"/>
    </location>
</feature>
<evidence type="ECO:0000256" key="2">
    <source>
        <dbReference type="ARBA" id="ARBA00022884"/>
    </source>
</evidence>
<evidence type="ECO:0000259" key="5">
    <source>
        <dbReference type="PROSITE" id="PS50102"/>
    </source>
</evidence>
<name>A0ABD3WT97_SINWO</name>
<dbReference type="InterPro" id="IPR035979">
    <property type="entry name" value="RBD_domain_sf"/>
</dbReference>